<dbReference type="Pfam" id="PF05076">
    <property type="entry name" value="SUFU"/>
    <property type="match status" value="1"/>
</dbReference>
<accession>A0ABR9AUN4</accession>
<evidence type="ECO:0000313" key="3">
    <source>
        <dbReference type="Proteomes" id="UP000634529"/>
    </source>
</evidence>
<sequence length="188" mass="21348">MSTYIDFLEKELGTIEKGWSTDAKGEKLPFDVVKYCRGPFQGTVTYSTLGISHHKLECSSSNKLIRHELFMITDEDFGENEVVQVLQQLGLEALQAHSPYLRGQVIGPRGIVFKGSSLEALYVSSPAYYPEEFHVYESGEELPIVQVWMIPITANEADYVLRYGWSQFEDILVEEDPDLIDFSRVSIV</sequence>
<evidence type="ECO:0000259" key="1">
    <source>
        <dbReference type="Pfam" id="PF05076"/>
    </source>
</evidence>
<comment type="caution">
    <text evidence="2">The sequence shown here is derived from an EMBL/GenBank/DDBJ whole genome shotgun (WGS) entry which is preliminary data.</text>
</comment>
<dbReference type="Proteomes" id="UP000634529">
    <property type="component" value="Unassembled WGS sequence"/>
</dbReference>
<name>A0ABR9AUN4_9BACL</name>
<dbReference type="EMBL" id="JACYTN010000002">
    <property type="protein sequence ID" value="MBD8497389.1"/>
    <property type="molecule type" value="Genomic_DNA"/>
</dbReference>
<dbReference type="InterPro" id="IPR020941">
    <property type="entry name" value="SUFU-like_domain"/>
</dbReference>
<dbReference type="RefSeq" id="WP_192023838.1">
    <property type="nucleotide sequence ID" value="NZ_JACYTN010000002.1"/>
</dbReference>
<organism evidence="2 3">
    <name type="scientific">Paenibacillus arenosi</name>
    <dbReference type="NCBI Taxonomy" id="2774142"/>
    <lineage>
        <taxon>Bacteria</taxon>
        <taxon>Bacillati</taxon>
        <taxon>Bacillota</taxon>
        <taxon>Bacilli</taxon>
        <taxon>Bacillales</taxon>
        <taxon>Paenibacillaceae</taxon>
        <taxon>Paenibacillus</taxon>
    </lineage>
</organism>
<protein>
    <submittedName>
        <fullName evidence="2">Suppressor of fused domain protein</fullName>
    </submittedName>
</protein>
<feature type="domain" description="Suppressor of fused-like" evidence="1">
    <location>
        <begin position="29"/>
        <end position="184"/>
    </location>
</feature>
<reference evidence="2 3" key="1">
    <citation type="submission" date="2020-09" db="EMBL/GenBank/DDBJ databases">
        <title>Paenibacillus sp. CAU 1523 isolated from sand of Haeundae Beach.</title>
        <authorList>
            <person name="Kim W."/>
        </authorList>
    </citation>
    <scope>NUCLEOTIDE SEQUENCE [LARGE SCALE GENOMIC DNA]</scope>
    <source>
        <strain evidence="2 3">CAU 1523</strain>
    </source>
</reference>
<keyword evidence="3" id="KW-1185">Reference proteome</keyword>
<proteinExistence type="predicted"/>
<gene>
    <name evidence="2" type="ORF">IFO66_03645</name>
</gene>
<evidence type="ECO:0000313" key="2">
    <source>
        <dbReference type="EMBL" id="MBD8497389.1"/>
    </source>
</evidence>